<dbReference type="GO" id="GO:0016977">
    <property type="term" value="F:chitosanase activity"/>
    <property type="evidence" value="ECO:0007669"/>
    <property type="project" value="UniProtKB-EC"/>
</dbReference>
<protein>
    <submittedName>
        <fullName evidence="2">Chitosanase</fullName>
        <ecNumber evidence="2">3.2.1.132</ecNumber>
    </submittedName>
</protein>
<accession>A0A839F6W8</accession>
<dbReference type="GO" id="GO:0005576">
    <property type="term" value="C:extracellular region"/>
    <property type="evidence" value="ECO:0007669"/>
    <property type="project" value="InterPro"/>
</dbReference>
<reference evidence="2 3" key="1">
    <citation type="submission" date="2020-07" db="EMBL/GenBank/DDBJ databases">
        <title>Genomic Encyclopedia of Type Strains, Phase IV (KMG-V): Genome sequencing to study the core and pangenomes of soil and plant-associated prokaryotes.</title>
        <authorList>
            <person name="Whitman W."/>
        </authorList>
    </citation>
    <scope>NUCLEOTIDE SEQUENCE [LARGE SCALE GENOMIC DNA]</scope>
    <source>
        <strain evidence="2 3">RH2WT43</strain>
    </source>
</reference>
<dbReference type="InterPro" id="IPR036365">
    <property type="entry name" value="PGBD-like_sf"/>
</dbReference>
<comment type="caution">
    <text evidence="2">The sequence shown here is derived from an EMBL/GenBank/DDBJ whole genome shotgun (WGS) entry which is preliminary data.</text>
</comment>
<keyword evidence="2" id="KW-0326">Glycosidase</keyword>
<dbReference type="EMBL" id="JACGXL010000006">
    <property type="protein sequence ID" value="MBA8889288.1"/>
    <property type="molecule type" value="Genomic_DNA"/>
</dbReference>
<keyword evidence="3" id="KW-1185">Reference proteome</keyword>
<dbReference type="AlphaFoldDB" id="A0A839F6W8"/>
<gene>
    <name evidence="2" type="ORF">FHW12_003531</name>
</gene>
<dbReference type="RefSeq" id="WP_182532326.1">
    <property type="nucleotide sequence ID" value="NZ_JACGXL010000006.1"/>
</dbReference>
<dbReference type="SUPFAM" id="SSF47090">
    <property type="entry name" value="PGBD-like"/>
    <property type="match status" value="1"/>
</dbReference>
<dbReference type="InterPro" id="IPR023346">
    <property type="entry name" value="Lysozyme-like_dom_sf"/>
</dbReference>
<evidence type="ECO:0000313" key="2">
    <source>
        <dbReference type="EMBL" id="MBA8889288.1"/>
    </source>
</evidence>
<sequence>MPTASQKQTAQAIINIFETGSVRGDYGNVTVVPEDPGHLTFGRSQTTLASGNLSDLIQAYCDNPGARIGARMAPLLPRLLARDLTLDEDFKFHNVLRASADDPVMRDTQDAFFDRVYWDAAIRQANAIDISGPLCVTVVYDSVVHGSWRLIRDRVNQNTGPVSAVGEETWCTAYVDARRAWLASQPNKLLRKTVYRMDALRRLIDQGQWGLPLPLVVREQEISTATLAALPPNSYDGPQPGTRLLAAQAPLPRGLDVRLIQLALSDDDRDIKCDAVFGSASAKCVREYQAANGLPVTGVVDVALVHRLLGT</sequence>
<dbReference type="EC" id="3.2.1.132" evidence="2"/>
<dbReference type="InterPro" id="IPR036366">
    <property type="entry name" value="PGBDSf"/>
</dbReference>
<keyword evidence="2" id="KW-0378">Hydrolase</keyword>
<dbReference type="SUPFAM" id="SSF53955">
    <property type="entry name" value="Lysozyme-like"/>
    <property type="match status" value="1"/>
</dbReference>
<dbReference type="Proteomes" id="UP000550401">
    <property type="component" value="Unassembled WGS sequence"/>
</dbReference>
<dbReference type="Pfam" id="PF01374">
    <property type="entry name" value="Glyco_hydro_46"/>
    <property type="match status" value="1"/>
</dbReference>
<dbReference type="Pfam" id="PF01471">
    <property type="entry name" value="PG_binding_1"/>
    <property type="match status" value="1"/>
</dbReference>
<dbReference type="Gene3D" id="1.20.141.10">
    <property type="entry name" value="Chitosanase, subunit A, domain 1"/>
    <property type="match status" value="1"/>
</dbReference>
<dbReference type="Gene3D" id="1.10.101.10">
    <property type="entry name" value="PGBD-like superfamily/PGBD"/>
    <property type="match status" value="1"/>
</dbReference>
<dbReference type="GO" id="GO:0005975">
    <property type="term" value="P:carbohydrate metabolic process"/>
    <property type="evidence" value="ECO:0007669"/>
    <property type="project" value="InterPro"/>
</dbReference>
<feature type="domain" description="Peptidoglycan binding-like" evidence="1">
    <location>
        <begin position="254"/>
        <end position="304"/>
    </location>
</feature>
<dbReference type="InterPro" id="IPR002477">
    <property type="entry name" value="Peptidoglycan-bd-like"/>
</dbReference>
<dbReference type="InterPro" id="IPR000400">
    <property type="entry name" value="Glyco_hydro_46"/>
</dbReference>
<proteinExistence type="predicted"/>
<name>A0A839F6W8_9GAMM</name>
<evidence type="ECO:0000259" key="1">
    <source>
        <dbReference type="Pfam" id="PF01471"/>
    </source>
</evidence>
<evidence type="ECO:0000313" key="3">
    <source>
        <dbReference type="Proteomes" id="UP000550401"/>
    </source>
</evidence>
<organism evidence="2 3">
    <name type="scientific">Dokdonella fugitiva</name>
    <dbReference type="NCBI Taxonomy" id="328517"/>
    <lineage>
        <taxon>Bacteria</taxon>
        <taxon>Pseudomonadati</taxon>
        <taxon>Pseudomonadota</taxon>
        <taxon>Gammaproteobacteria</taxon>
        <taxon>Lysobacterales</taxon>
        <taxon>Rhodanobacteraceae</taxon>
        <taxon>Dokdonella</taxon>
    </lineage>
</organism>